<reference evidence="1 2" key="1">
    <citation type="submission" date="2019-08" db="EMBL/GenBank/DDBJ databases">
        <title>Draft genome sequences of two oriental melons (Cucumis melo L. var makuwa).</title>
        <authorList>
            <person name="Kwon S.-Y."/>
        </authorList>
    </citation>
    <scope>NUCLEOTIDE SEQUENCE [LARGE SCALE GENOMIC DNA]</scope>
    <source>
        <strain evidence="2">cv. SW 3</strain>
        <tissue evidence="1">Leaf</tissue>
    </source>
</reference>
<gene>
    <name evidence="1" type="ORF">E6C27_scaffold17G00850</name>
</gene>
<name>A0A5A7VDR3_CUCMM</name>
<dbReference type="AlphaFoldDB" id="A0A5A7VDR3"/>
<dbReference type="Proteomes" id="UP000321393">
    <property type="component" value="Unassembled WGS sequence"/>
</dbReference>
<sequence length="381" mass="42683">MPPTLGSRRYSCPSHSEVDASCLAFVESSLLLPSNLYALPSTNFVLNPSNHLGVGHPQIHSTFEVRESSHIRTLTCQPVLLREIPRPSPRDPREQYWKGEDSLIRSILINSMKSQIDKPLLDTAAAKDIWDTTQKMYSRELVWSSPSDSVQYSIVEEIDRIYDFLPGLNSEFDVVSDSVQYSILGQKPITSMMAVFSEIRLEKDRTSAMNISTILVIDFAVFNARSSVAMKRTMGNHTTTNWGSSEVVMHRSYVFLCSSIMRLASSSSTLCYSIKTLASSTSLTCENEDEKLLAQLLQDLGLARAVVVETTWTPSPICVEVQQLIEHLGESRSASETMRDKLHCREGNSLDHQLTPLNDRSVIKEVEMQRQQGGLPRSSHP</sequence>
<accession>A0A5A7VDR3</accession>
<organism evidence="1 2">
    <name type="scientific">Cucumis melo var. makuwa</name>
    <name type="common">Oriental melon</name>
    <dbReference type="NCBI Taxonomy" id="1194695"/>
    <lineage>
        <taxon>Eukaryota</taxon>
        <taxon>Viridiplantae</taxon>
        <taxon>Streptophyta</taxon>
        <taxon>Embryophyta</taxon>
        <taxon>Tracheophyta</taxon>
        <taxon>Spermatophyta</taxon>
        <taxon>Magnoliopsida</taxon>
        <taxon>eudicotyledons</taxon>
        <taxon>Gunneridae</taxon>
        <taxon>Pentapetalae</taxon>
        <taxon>rosids</taxon>
        <taxon>fabids</taxon>
        <taxon>Cucurbitales</taxon>
        <taxon>Cucurbitaceae</taxon>
        <taxon>Benincaseae</taxon>
        <taxon>Cucumis</taxon>
    </lineage>
</organism>
<comment type="caution">
    <text evidence="1">The sequence shown here is derived from an EMBL/GenBank/DDBJ whole genome shotgun (WGS) entry which is preliminary data.</text>
</comment>
<evidence type="ECO:0000313" key="1">
    <source>
        <dbReference type="EMBL" id="KAA0065414.1"/>
    </source>
</evidence>
<proteinExistence type="predicted"/>
<evidence type="ECO:0000313" key="2">
    <source>
        <dbReference type="Proteomes" id="UP000321393"/>
    </source>
</evidence>
<dbReference type="OrthoDB" id="1734798at2759"/>
<protein>
    <submittedName>
        <fullName evidence="1">Retrotransposon protein</fullName>
    </submittedName>
</protein>
<dbReference type="EMBL" id="SSTE01001516">
    <property type="protein sequence ID" value="KAA0065414.1"/>
    <property type="molecule type" value="Genomic_DNA"/>
</dbReference>